<accession>A0A7Y9PEK6</accession>
<dbReference type="NCBIfam" id="TIGR01352">
    <property type="entry name" value="tonB_Cterm"/>
    <property type="match status" value="1"/>
</dbReference>
<evidence type="ECO:0000256" key="2">
    <source>
        <dbReference type="ARBA" id="ARBA00022692"/>
    </source>
</evidence>
<keyword evidence="2" id="KW-0812">Transmembrane</keyword>
<dbReference type="GO" id="GO:0016020">
    <property type="term" value="C:membrane"/>
    <property type="evidence" value="ECO:0007669"/>
    <property type="project" value="UniProtKB-SubCell"/>
</dbReference>
<keyword evidence="5" id="KW-0732">Signal</keyword>
<dbReference type="GO" id="GO:0055085">
    <property type="term" value="P:transmembrane transport"/>
    <property type="evidence" value="ECO:0007669"/>
    <property type="project" value="InterPro"/>
</dbReference>
<keyword evidence="3" id="KW-1133">Transmembrane helix</keyword>
<comment type="caution">
    <text evidence="7">The sequence shown here is derived from an EMBL/GenBank/DDBJ whole genome shotgun (WGS) entry which is preliminary data.</text>
</comment>
<keyword evidence="8" id="KW-1185">Reference proteome</keyword>
<organism evidence="7 8">
    <name type="scientific">Granulicella arctica</name>
    <dbReference type="NCBI Taxonomy" id="940613"/>
    <lineage>
        <taxon>Bacteria</taxon>
        <taxon>Pseudomonadati</taxon>
        <taxon>Acidobacteriota</taxon>
        <taxon>Terriglobia</taxon>
        <taxon>Terriglobales</taxon>
        <taxon>Acidobacteriaceae</taxon>
        <taxon>Granulicella</taxon>
    </lineage>
</organism>
<evidence type="ECO:0000256" key="4">
    <source>
        <dbReference type="ARBA" id="ARBA00023136"/>
    </source>
</evidence>
<feature type="domain" description="TonB C-terminal" evidence="6">
    <location>
        <begin position="187"/>
        <end position="280"/>
    </location>
</feature>
<keyword evidence="4" id="KW-0472">Membrane</keyword>
<dbReference type="EMBL" id="JACCCW010000001">
    <property type="protein sequence ID" value="NYF78254.1"/>
    <property type="molecule type" value="Genomic_DNA"/>
</dbReference>
<sequence length="280" mass="30156">MRTSTKFVLAALLALPVALSAQSFQPNLEARLIGKPLYLRGFWSADDLHFDGSGKLISPSETTAFTLSGMDVTKVQLHGDGLVIDGRRVGLELEQKDARARVPLQTDPMQPNSDEPIHIEIALAPGADYSKALDAIFADGLASLTPSLPPYWQVYASRNFLAPGDGLPMYPKKVEKAIDKPIRKGKDTILRPTLAHSVAPDYPQAARNLQYKASVVVSLVVGKEGNPTHLQLIRPAGLGLDEQAIAAVQHYTFNPGTQKGKPIPTDLNVIVVFGGAQPPL</sequence>
<evidence type="ECO:0000256" key="5">
    <source>
        <dbReference type="SAM" id="SignalP"/>
    </source>
</evidence>
<evidence type="ECO:0000259" key="6">
    <source>
        <dbReference type="PROSITE" id="PS52015"/>
    </source>
</evidence>
<dbReference type="Proteomes" id="UP000589520">
    <property type="component" value="Unassembled WGS sequence"/>
</dbReference>
<dbReference type="SUPFAM" id="SSF74653">
    <property type="entry name" value="TolA/TonB C-terminal domain"/>
    <property type="match status" value="1"/>
</dbReference>
<feature type="signal peptide" evidence="5">
    <location>
        <begin position="1"/>
        <end position="23"/>
    </location>
</feature>
<dbReference type="AlphaFoldDB" id="A0A7Y9PEK6"/>
<feature type="chain" id="PRO_5031435715" evidence="5">
    <location>
        <begin position="24"/>
        <end position="280"/>
    </location>
</feature>
<name>A0A7Y9PEK6_9BACT</name>
<gene>
    <name evidence="7" type="ORF">HDF17_000541</name>
</gene>
<dbReference type="InterPro" id="IPR006260">
    <property type="entry name" value="TonB/TolA_C"/>
</dbReference>
<reference evidence="7 8" key="1">
    <citation type="submission" date="2020-07" db="EMBL/GenBank/DDBJ databases">
        <title>Genomic Encyclopedia of Type Strains, Phase IV (KMG-V): Genome sequencing to study the core and pangenomes of soil and plant-associated prokaryotes.</title>
        <authorList>
            <person name="Whitman W."/>
        </authorList>
    </citation>
    <scope>NUCLEOTIDE SEQUENCE [LARGE SCALE GENOMIC DNA]</scope>
    <source>
        <strain evidence="7 8">X4EP2</strain>
    </source>
</reference>
<evidence type="ECO:0000313" key="8">
    <source>
        <dbReference type="Proteomes" id="UP000589520"/>
    </source>
</evidence>
<dbReference type="InterPro" id="IPR037682">
    <property type="entry name" value="TonB_C"/>
</dbReference>
<dbReference type="Pfam" id="PF03544">
    <property type="entry name" value="TonB_C"/>
    <property type="match status" value="1"/>
</dbReference>
<proteinExistence type="predicted"/>
<evidence type="ECO:0000256" key="1">
    <source>
        <dbReference type="ARBA" id="ARBA00004167"/>
    </source>
</evidence>
<protein>
    <submittedName>
        <fullName evidence="7">TonB family protein</fullName>
    </submittedName>
</protein>
<comment type="subcellular location">
    <subcellularLocation>
        <location evidence="1">Membrane</location>
        <topology evidence="1">Single-pass membrane protein</topology>
    </subcellularLocation>
</comment>
<dbReference type="Gene3D" id="3.30.1150.10">
    <property type="match status" value="1"/>
</dbReference>
<dbReference type="RefSeq" id="WP_179487518.1">
    <property type="nucleotide sequence ID" value="NZ_JACCCW010000001.1"/>
</dbReference>
<evidence type="ECO:0000313" key="7">
    <source>
        <dbReference type="EMBL" id="NYF78254.1"/>
    </source>
</evidence>
<dbReference type="PROSITE" id="PS52015">
    <property type="entry name" value="TONB_CTD"/>
    <property type="match status" value="1"/>
</dbReference>
<evidence type="ECO:0000256" key="3">
    <source>
        <dbReference type="ARBA" id="ARBA00022989"/>
    </source>
</evidence>